<evidence type="ECO:0000256" key="3">
    <source>
        <dbReference type="SAM" id="Phobius"/>
    </source>
</evidence>
<dbReference type="InterPro" id="IPR013783">
    <property type="entry name" value="Ig-like_fold"/>
</dbReference>
<keyword evidence="1" id="KW-0732">Signal</keyword>
<feature type="region of interest" description="Disordered" evidence="2">
    <location>
        <begin position="56"/>
        <end position="114"/>
    </location>
</feature>
<feature type="region of interest" description="Disordered" evidence="2">
    <location>
        <begin position="290"/>
        <end position="327"/>
    </location>
</feature>
<dbReference type="Gene3D" id="2.60.40.10">
    <property type="entry name" value="Immunoglobulins"/>
    <property type="match status" value="4"/>
</dbReference>
<feature type="compositionally biased region" description="Polar residues" evidence="2">
    <location>
        <begin position="446"/>
        <end position="458"/>
    </location>
</feature>
<dbReference type="Gene3D" id="2.60.500.10">
    <property type="entry name" value="Surface Active Protein domain"/>
    <property type="match status" value="1"/>
</dbReference>
<feature type="transmembrane region" description="Helical" evidence="3">
    <location>
        <begin position="12"/>
        <end position="29"/>
    </location>
</feature>
<dbReference type="InterPro" id="IPR038544">
    <property type="entry name" value="ACP_N_sf"/>
</dbReference>
<feature type="compositionally biased region" description="Polar residues" evidence="2">
    <location>
        <begin position="533"/>
        <end position="545"/>
    </location>
</feature>
<keyword evidence="3" id="KW-0812">Transmembrane</keyword>
<accession>D2JDP2</accession>
<evidence type="ECO:0000256" key="1">
    <source>
        <dbReference type="ARBA" id="ARBA00022729"/>
    </source>
</evidence>
<feature type="region of interest" description="Disordered" evidence="2">
    <location>
        <begin position="364"/>
        <end position="708"/>
    </location>
</feature>
<dbReference type="Pfam" id="PF04650">
    <property type="entry name" value="YSIRK_signal"/>
    <property type="match status" value="1"/>
</dbReference>
<reference evidence="6" key="1">
    <citation type="submission" date="2009-08" db="EMBL/GenBank/DDBJ databases">
        <authorList>
            <person name="Gill J."/>
            <person name="Borman J."/>
            <person name="Shetty J."/>
            <person name="Hostetler J."/>
            <person name="Durkin S."/>
            <person name="Montgomery B."/>
        </authorList>
    </citation>
    <scope>NUCLEOTIDE SEQUENCE</scope>
    <source>
        <strain evidence="6">49</strain>
        <plasmid evidence="6">SAP054A</plasmid>
    </source>
</reference>
<feature type="domain" description="Bacterial Ig" evidence="5">
    <location>
        <begin position="383"/>
        <end position="467"/>
    </location>
</feature>
<dbReference type="EMBL" id="GQ900477">
    <property type="protein sequence ID" value="ACZ68971.1"/>
    <property type="molecule type" value="Genomic_DNA"/>
</dbReference>
<evidence type="ECO:0000259" key="5">
    <source>
        <dbReference type="Pfam" id="PF17936"/>
    </source>
</evidence>
<evidence type="ECO:0008006" key="7">
    <source>
        <dbReference type="Google" id="ProtNLM"/>
    </source>
</evidence>
<dbReference type="NCBIfam" id="NF033510">
    <property type="entry name" value="Ca_tandemer"/>
    <property type="match status" value="4"/>
</dbReference>
<keyword evidence="3" id="KW-0472">Membrane</keyword>
<proteinExistence type="predicted"/>
<feature type="compositionally biased region" description="Polar residues" evidence="2">
    <location>
        <begin position="620"/>
        <end position="632"/>
    </location>
</feature>
<feature type="domain" description="Bacterial Ig" evidence="5">
    <location>
        <begin position="296"/>
        <end position="380"/>
    </location>
</feature>
<feature type="domain" description="Bacterial Ig" evidence="5">
    <location>
        <begin position="470"/>
        <end position="554"/>
    </location>
</feature>
<dbReference type="InterPro" id="IPR005877">
    <property type="entry name" value="YSIRK_signal_dom"/>
</dbReference>
<evidence type="ECO:0000259" key="4">
    <source>
        <dbReference type="Pfam" id="PF04650"/>
    </source>
</evidence>
<protein>
    <recommendedName>
        <fullName evidence="7">YSIRK-type signal peptide-containing protein</fullName>
    </recommendedName>
</protein>
<evidence type="ECO:0000313" key="6">
    <source>
        <dbReference type="EMBL" id="ACZ68971.1"/>
    </source>
</evidence>
<feature type="compositionally biased region" description="Basic and acidic residues" evidence="2">
    <location>
        <begin position="684"/>
        <end position="696"/>
    </location>
</feature>
<reference evidence="6" key="2">
    <citation type="submission" date="2009-12" db="EMBL/GenBank/DDBJ databases">
        <authorList>
            <person name="Summers A.O."/>
            <person name="Shearer J."/>
            <person name="Wireman J."/>
        </authorList>
    </citation>
    <scope>NUCLEOTIDE SEQUENCE</scope>
    <source>
        <strain evidence="6">49</strain>
        <plasmid evidence="6">SAP054A</plasmid>
    </source>
</reference>
<keyword evidence="6" id="KW-0614">Plasmid</keyword>
<feature type="domain" description="Bacterial Ig" evidence="5">
    <location>
        <begin position="557"/>
        <end position="641"/>
    </location>
</feature>
<keyword evidence="3" id="KW-1133">Transmembrane helix</keyword>
<dbReference type="NCBIfam" id="TIGR01168">
    <property type="entry name" value="YSIRK_signal"/>
    <property type="match status" value="1"/>
</dbReference>
<dbReference type="InterPro" id="IPR041498">
    <property type="entry name" value="Big_6"/>
</dbReference>
<feature type="domain" description="YSIRK Gram-positive signal peptide" evidence="4">
    <location>
        <begin position="3"/>
        <end position="27"/>
    </location>
</feature>
<feature type="compositionally biased region" description="Basic and acidic residues" evidence="2">
    <location>
        <begin position="56"/>
        <end position="113"/>
    </location>
</feature>
<gene>
    <name evidence="6" type="ORF">SAP054A_001</name>
</gene>
<organism evidence="6">
    <name type="scientific">Staphylococcus aureus</name>
    <dbReference type="NCBI Taxonomy" id="1280"/>
    <lineage>
        <taxon>Bacteria</taxon>
        <taxon>Bacillati</taxon>
        <taxon>Bacillota</taxon>
        <taxon>Bacilli</taxon>
        <taxon>Bacillales</taxon>
        <taxon>Staphylococcaceae</taxon>
        <taxon>Staphylococcus</taxon>
    </lineage>
</organism>
<evidence type="ECO:0000256" key="2">
    <source>
        <dbReference type="SAM" id="MobiDB-lite"/>
    </source>
</evidence>
<dbReference type="Pfam" id="PF17936">
    <property type="entry name" value="Big_6"/>
    <property type="match status" value="4"/>
</dbReference>
<dbReference type="AlphaFoldDB" id="D2JDP2"/>
<geneLocation type="plasmid" evidence="6">
    <name>SAP054A</name>
</geneLocation>
<name>D2JDP2_STAAU</name>
<sequence length="708" mass="76251">MENKNNRYSIRKFSVGVGSILIASFIMIFQNEAHASEKAIETPKEEKAIETLKEEKAIETPKEEKAIETPKEEKAIETPKEKKAIETPKEEKAIETPKEKKAIETPKEEKAIETPKNSNDLKFLKDAKFSSDSENLDIRLRPEYNVGNALVVRVDKEINPEKFVDYPEGYTVQSYVSKGSDYPSVEKIVKNKITGMYKITYTLMDKAGNPVNGSDGQVVIRSLNIYFYDPTPVLESIDKVNKKIKDGNYSNGDEVKKELDKIRVDIERPKEIPNIKEFLSKVDMEEKKLKVTDTTAPEAPSVNDTEVGSKKVSGKGHEVGNTVTVTFPDGKTATSKVDEKGNWTVDVPEGTELKVGNEITATETDMSGNKSESGKGKVTDTTAPEAPSVNDTEVGSKKVSGKGHEVGNTVTVTFPDGKTATSKVDEKGNWTVDVPEGTELKVGNEITATETDMSGNKSESGKGKVTDTTAPEAPSVNDTEVGSKKVSGKGHEVGNTVTVTFPDGKTATSKVDEKGNWTVDVPEGTELKVGNEITATETDMSGNKSESGKGKVTDTTAPEAPSVNDTEVGSKKVSGKGHEVGNTVTVTFPDGKTATSKVDEKGNWTVDVPEGTELKVGNEITATETDMSGNKSESGKGKVTDTTAPEAPSVNDTEVGSKKVSGKGHEVGNTVTVTFPDGKTATSKVDEKGNNYKNEKLLPNTGMKQEGK</sequence>